<feature type="domain" description="FAD-binding" evidence="2">
    <location>
        <begin position="4"/>
        <end position="361"/>
    </location>
</feature>
<dbReference type="EMBL" id="CP020569">
    <property type="protein sequence ID" value="ARF58977.1"/>
    <property type="molecule type" value="Genomic_DNA"/>
</dbReference>
<dbReference type="PRINTS" id="PR00420">
    <property type="entry name" value="RNGMNOXGNASE"/>
</dbReference>
<organism evidence="3 4">
    <name type="scientific">Streptomyces gilvosporeus</name>
    <dbReference type="NCBI Taxonomy" id="553510"/>
    <lineage>
        <taxon>Bacteria</taxon>
        <taxon>Bacillati</taxon>
        <taxon>Actinomycetota</taxon>
        <taxon>Actinomycetes</taxon>
        <taxon>Kitasatosporales</taxon>
        <taxon>Streptomycetaceae</taxon>
        <taxon>Streptomyces</taxon>
    </lineage>
</organism>
<dbReference type="NCBIfam" id="NF004833">
    <property type="entry name" value="PRK06185.1-1"/>
    <property type="match status" value="1"/>
</dbReference>
<dbReference type="AlphaFoldDB" id="A0A1V0U1G1"/>
<sequence>MDRTTCCIVGGGPAGMMLGLLLARAGVEVTVLEKHGDFLRDFRGDTVHPSTLRLLDELGLGEEFARLPFPKLEEMQMQIGDTTVVMADMRRIPGRHKYFAMVPQWDFLNLIAAAGAREPSFTLRMNTEVTELRTEGGRVRGVRYVDAQGRPGELAADLTVACDGRDSVVRAAAGLRQDRFEVPMDVWQVRVDAPPSSQLRSSRGYPHLDSLKDGRVFARFGDGQAAVTMDRGTYYQTSYLIAKGQDAALRGAHDIQWLRDRLGALFGWDAAVTATIGSWADVKLLEVTFGRLRRWHRPGLLCIGDAAHTMSPVGGVGVNLALQDAVAAARILAGPLRRGTVAVADLARVQRRRELPMAVVQSSQRAEHGLIRAALEGTLDGDRLPVPMRLLRRIPALRTVTGALGGLGIRPERTPAFARAGVRPGARSR</sequence>
<evidence type="ECO:0000256" key="1">
    <source>
        <dbReference type="ARBA" id="ARBA00023002"/>
    </source>
</evidence>
<dbReference type="RefSeq" id="WP_083109166.1">
    <property type="nucleotide sequence ID" value="NZ_CP020569.1"/>
</dbReference>
<dbReference type="PANTHER" id="PTHR43476">
    <property type="entry name" value="3-(3-HYDROXY-PHENYL)PROPIONATE/3-HYDROXYCINNAMIC ACID HYDROXYLASE"/>
    <property type="match status" value="1"/>
</dbReference>
<dbReference type="InterPro" id="IPR036188">
    <property type="entry name" value="FAD/NAD-bd_sf"/>
</dbReference>
<dbReference type="KEGG" id="sgv:B1H19_36660"/>
<dbReference type="Pfam" id="PF01494">
    <property type="entry name" value="FAD_binding_3"/>
    <property type="match status" value="1"/>
</dbReference>
<keyword evidence="4" id="KW-1185">Reference proteome</keyword>
<dbReference type="GO" id="GO:0016491">
    <property type="term" value="F:oxidoreductase activity"/>
    <property type="evidence" value="ECO:0007669"/>
    <property type="project" value="UniProtKB-KW"/>
</dbReference>
<dbReference type="SUPFAM" id="SSF51905">
    <property type="entry name" value="FAD/NAD(P)-binding domain"/>
    <property type="match status" value="1"/>
</dbReference>
<dbReference type="PANTHER" id="PTHR43476:SF5">
    <property type="entry name" value="FAD-DEPENDENT MONOOXYGENASE"/>
    <property type="match status" value="1"/>
</dbReference>
<dbReference type="InterPro" id="IPR002938">
    <property type="entry name" value="FAD-bd"/>
</dbReference>
<accession>A0A1V0U1G1</accession>
<protein>
    <recommendedName>
        <fullName evidence="2">FAD-binding domain-containing protein</fullName>
    </recommendedName>
</protein>
<name>A0A1V0U1G1_9ACTN</name>
<reference evidence="3 4" key="1">
    <citation type="submission" date="2017-04" db="EMBL/GenBank/DDBJ databases">
        <title>Complete Genome Sequence of Streptomyces gilvosporeus F607, a Capable Producer of Natamycin.</title>
        <authorList>
            <person name="Zong G."/>
            <person name="Zhong C."/>
            <person name="Fu J."/>
            <person name="Qin R."/>
            <person name="Cao G."/>
        </authorList>
    </citation>
    <scope>NUCLEOTIDE SEQUENCE [LARGE SCALE GENOMIC DNA]</scope>
    <source>
        <strain evidence="3 4">F607</strain>
    </source>
</reference>
<dbReference type="InterPro" id="IPR050631">
    <property type="entry name" value="PheA/TfdB_FAD_monoxygenase"/>
</dbReference>
<evidence type="ECO:0000313" key="4">
    <source>
        <dbReference type="Proteomes" id="UP000192726"/>
    </source>
</evidence>
<proteinExistence type="predicted"/>
<dbReference type="STRING" id="553510.B1H19_36660"/>
<dbReference type="GO" id="GO:0071949">
    <property type="term" value="F:FAD binding"/>
    <property type="evidence" value="ECO:0007669"/>
    <property type="project" value="InterPro"/>
</dbReference>
<dbReference type="Gene3D" id="3.50.50.60">
    <property type="entry name" value="FAD/NAD(P)-binding domain"/>
    <property type="match status" value="2"/>
</dbReference>
<gene>
    <name evidence="3" type="ORF">B1H19_36660</name>
</gene>
<dbReference type="Proteomes" id="UP000192726">
    <property type="component" value="Chromosome"/>
</dbReference>
<evidence type="ECO:0000313" key="3">
    <source>
        <dbReference type="EMBL" id="ARF58977.1"/>
    </source>
</evidence>
<evidence type="ECO:0000259" key="2">
    <source>
        <dbReference type="Pfam" id="PF01494"/>
    </source>
</evidence>
<dbReference type="OrthoDB" id="9791689at2"/>
<keyword evidence="1" id="KW-0560">Oxidoreductase</keyword>